<evidence type="ECO:0000256" key="2">
    <source>
        <dbReference type="ARBA" id="ARBA00022448"/>
    </source>
</evidence>
<dbReference type="PANTHER" id="PTHR43298:SF2">
    <property type="entry name" value="FMN_FAD EXPORTER YEEO-RELATED"/>
    <property type="match status" value="1"/>
</dbReference>
<evidence type="ECO:0000256" key="10">
    <source>
        <dbReference type="SAM" id="Phobius"/>
    </source>
</evidence>
<dbReference type="InterPro" id="IPR048279">
    <property type="entry name" value="MdtK-like"/>
</dbReference>
<evidence type="ECO:0000256" key="1">
    <source>
        <dbReference type="ARBA" id="ARBA00004429"/>
    </source>
</evidence>
<evidence type="ECO:0000256" key="7">
    <source>
        <dbReference type="ARBA" id="ARBA00023065"/>
    </source>
</evidence>
<dbReference type="EMBL" id="JAAGYR010000002">
    <property type="protein sequence ID" value="NEN75061.1"/>
    <property type="molecule type" value="Genomic_DNA"/>
</dbReference>
<comment type="subcellular location">
    <subcellularLocation>
        <location evidence="1">Cell inner membrane</location>
        <topology evidence="1">Multi-pass membrane protein</topology>
    </subcellularLocation>
</comment>
<gene>
    <name evidence="11" type="ORF">F9B74_01805</name>
</gene>
<feature type="transmembrane region" description="Helical" evidence="10">
    <location>
        <begin position="425"/>
        <end position="453"/>
    </location>
</feature>
<feature type="transmembrane region" description="Helical" evidence="10">
    <location>
        <begin position="52"/>
        <end position="73"/>
    </location>
</feature>
<dbReference type="AlphaFoldDB" id="A0A6L9Y3U5"/>
<name>A0A6L9Y3U5_9BURK</name>
<feature type="transmembrane region" description="Helical" evidence="10">
    <location>
        <begin position="200"/>
        <end position="219"/>
    </location>
</feature>
<feature type="transmembrane region" description="Helical" evidence="10">
    <location>
        <begin position="347"/>
        <end position="366"/>
    </location>
</feature>
<keyword evidence="4" id="KW-1003">Cell membrane</keyword>
<dbReference type="Proteomes" id="UP000477651">
    <property type="component" value="Unassembled WGS sequence"/>
</dbReference>
<evidence type="ECO:0000256" key="3">
    <source>
        <dbReference type="ARBA" id="ARBA00022449"/>
    </source>
</evidence>
<dbReference type="InterPro" id="IPR002528">
    <property type="entry name" value="MATE_fam"/>
</dbReference>
<evidence type="ECO:0000313" key="12">
    <source>
        <dbReference type="Proteomes" id="UP000477651"/>
    </source>
</evidence>
<keyword evidence="6 10" id="KW-1133">Transmembrane helix</keyword>
<dbReference type="RefSeq" id="WP_163763811.1">
    <property type="nucleotide sequence ID" value="NZ_JAAGYR010000002.1"/>
</dbReference>
<keyword evidence="8 10" id="KW-0472">Membrane</keyword>
<evidence type="ECO:0000313" key="11">
    <source>
        <dbReference type="EMBL" id="NEN75061.1"/>
    </source>
</evidence>
<evidence type="ECO:0000256" key="9">
    <source>
        <dbReference type="ARBA" id="ARBA00031636"/>
    </source>
</evidence>
<dbReference type="InterPro" id="IPR050222">
    <property type="entry name" value="MATE_MdtK"/>
</dbReference>
<feature type="transmembrane region" description="Helical" evidence="10">
    <location>
        <begin position="275"/>
        <end position="297"/>
    </location>
</feature>
<dbReference type="NCBIfam" id="TIGR00797">
    <property type="entry name" value="matE"/>
    <property type="match status" value="1"/>
</dbReference>
<feature type="transmembrane region" description="Helical" evidence="10">
    <location>
        <begin position="160"/>
        <end position="180"/>
    </location>
</feature>
<evidence type="ECO:0000256" key="6">
    <source>
        <dbReference type="ARBA" id="ARBA00022989"/>
    </source>
</evidence>
<keyword evidence="2" id="KW-0813">Transport</keyword>
<organism evidence="11 12">
    <name type="scientific">Pelistega ratti</name>
    <dbReference type="NCBI Taxonomy" id="2652177"/>
    <lineage>
        <taxon>Bacteria</taxon>
        <taxon>Pseudomonadati</taxon>
        <taxon>Pseudomonadota</taxon>
        <taxon>Betaproteobacteria</taxon>
        <taxon>Burkholderiales</taxon>
        <taxon>Alcaligenaceae</taxon>
        <taxon>Pelistega</taxon>
    </lineage>
</organism>
<dbReference type="GO" id="GO:0015297">
    <property type="term" value="F:antiporter activity"/>
    <property type="evidence" value="ECO:0007669"/>
    <property type="project" value="UniProtKB-KW"/>
</dbReference>
<sequence length="470" mass="51468">MSTITRRIQKNLIHQAWPIFIASLAGVSFGVLDTMMLGNFNAQSLQVISLAASIYITVTVSLMGVIHALIPMFSQLFGANQKTEIGILWGQGIWLAFIISLIVGLALLFPDIWLSISGNIAENVKEEIKTYLRITFFAMPATLMFRAVYALCTSTSRPKLIMYINVASIFIKAFFNWVLIFGHLGLPALGSVGAGLSTLIVSWFTLLFGLWLIFSDTYYHQFSLKLGLPQWKYCKDILKLGIPMGGSYFVEISAFTFMALLAAREGVHVSGAQQIQMNLVALLYMLPQSIGVATAALSAQAIGRQNYIQSHFISLQGLWLGLLGAILTILVIYFGKPYIVSLYTNDPQVAIMAASLLSIVPLFHLLDYFQCDITYILRAHKVATIPFITQAVLLIGLGLGGGYYFGYGAGKGELAWLGDILTPGAAVGVSSLWIMCCAALLLCGFILSIWYYIIIQPHLKKSKIGAAALQ</sequence>
<dbReference type="PANTHER" id="PTHR43298">
    <property type="entry name" value="MULTIDRUG RESISTANCE PROTEIN NORM-RELATED"/>
    <property type="match status" value="1"/>
</dbReference>
<feature type="transmembrane region" description="Helical" evidence="10">
    <location>
        <begin position="85"/>
        <end position="110"/>
    </location>
</feature>
<keyword evidence="3" id="KW-0050">Antiport</keyword>
<evidence type="ECO:0000256" key="8">
    <source>
        <dbReference type="ARBA" id="ARBA00023136"/>
    </source>
</evidence>
<proteinExistence type="predicted"/>
<reference evidence="11 12" key="1">
    <citation type="submission" date="2020-02" db="EMBL/GenBank/DDBJ databases">
        <title>Pelistega sp. NLN82 were isolated from wild rodents of the Hainan Island.</title>
        <authorList>
            <person name="Niu N."/>
            <person name="Zhou J."/>
        </authorList>
    </citation>
    <scope>NUCLEOTIDE SEQUENCE [LARGE SCALE GENOMIC DNA]</scope>
    <source>
        <strain evidence="11 12">NLN82</strain>
    </source>
</reference>
<keyword evidence="12" id="KW-1185">Reference proteome</keyword>
<dbReference type="PIRSF" id="PIRSF006603">
    <property type="entry name" value="DinF"/>
    <property type="match status" value="1"/>
</dbReference>
<feature type="transmembrane region" description="Helical" evidence="10">
    <location>
        <begin position="240"/>
        <end position="263"/>
    </location>
</feature>
<dbReference type="GO" id="GO:0042910">
    <property type="term" value="F:xenobiotic transmembrane transporter activity"/>
    <property type="evidence" value="ECO:0007669"/>
    <property type="project" value="InterPro"/>
</dbReference>
<keyword evidence="7" id="KW-0406">Ion transport</keyword>
<feature type="transmembrane region" description="Helical" evidence="10">
    <location>
        <begin position="387"/>
        <end position="405"/>
    </location>
</feature>
<evidence type="ECO:0000256" key="5">
    <source>
        <dbReference type="ARBA" id="ARBA00022692"/>
    </source>
</evidence>
<dbReference type="GO" id="GO:0006811">
    <property type="term" value="P:monoatomic ion transport"/>
    <property type="evidence" value="ECO:0007669"/>
    <property type="project" value="UniProtKB-KW"/>
</dbReference>
<feature type="transmembrane region" description="Helical" evidence="10">
    <location>
        <begin position="12"/>
        <end position="32"/>
    </location>
</feature>
<evidence type="ECO:0000256" key="4">
    <source>
        <dbReference type="ARBA" id="ARBA00022475"/>
    </source>
</evidence>
<accession>A0A6L9Y3U5</accession>
<feature type="transmembrane region" description="Helical" evidence="10">
    <location>
        <begin position="318"/>
        <end position="335"/>
    </location>
</feature>
<keyword evidence="5 10" id="KW-0812">Transmembrane</keyword>
<protein>
    <recommendedName>
        <fullName evidence="9">Multidrug-efflux transporter</fullName>
    </recommendedName>
</protein>
<dbReference type="Pfam" id="PF01554">
    <property type="entry name" value="MatE"/>
    <property type="match status" value="2"/>
</dbReference>
<dbReference type="GO" id="GO:0005886">
    <property type="term" value="C:plasma membrane"/>
    <property type="evidence" value="ECO:0007669"/>
    <property type="project" value="UniProtKB-SubCell"/>
</dbReference>
<comment type="caution">
    <text evidence="11">The sequence shown here is derived from an EMBL/GenBank/DDBJ whole genome shotgun (WGS) entry which is preliminary data.</text>
</comment>
<feature type="transmembrane region" description="Helical" evidence="10">
    <location>
        <begin position="130"/>
        <end position="148"/>
    </location>
</feature>